<evidence type="ECO:0000256" key="4">
    <source>
        <dbReference type="ARBA" id="ARBA00022737"/>
    </source>
</evidence>
<feature type="domain" description="EF-hand" evidence="9">
    <location>
        <begin position="213"/>
        <end position="248"/>
    </location>
</feature>
<dbReference type="Pfam" id="PF13499">
    <property type="entry name" value="EF-hand_7"/>
    <property type="match status" value="2"/>
</dbReference>
<keyword evidence="3" id="KW-0732">Signal</keyword>
<dbReference type="EC" id="5.2.1.8" evidence="2"/>
<keyword evidence="6" id="KW-0697">Rotamase</keyword>
<dbReference type="InterPro" id="IPR052273">
    <property type="entry name" value="PPIase_FKBP"/>
</dbReference>
<dbReference type="PANTHER" id="PTHR46222:SF3">
    <property type="entry name" value="PEPTIDYLPROLYL ISOMERASE"/>
    <property type="match status" value="1"/>
</dbReference>
<dbReference type="OrthoDB" id="26525at2759"/>
<organism evidence="10 11">
    <name type="scientific">Nyssa sinensis</name>
    <dbReference type="NCBI Taxonomy" id="561372"/>
    <lineage>
        <taxon>Eukaryota</taxon>
        <taxon>Viridiplantae</taxon>
        <taxon>Streptophyta</taxon>
        <taxon>Embryophyta</taxon>
        <taxon>Tracheophyta</taxon>
        <taxon>Spermatophyta</taxon>
        <taxon>Magnoliopsida</taxon>
        <taxon>eudicotyledons</taxon>
        <taxon>Gunneridae</taxon>
        <taxon>Pentapetalae</taxon>
        <taxon>asterids</taxon>
        <taxon>Cornales</taxon>
        <taxon>Nyssaceae</taxon>
        <taxon>Nyssa</taxon>
    </lineage>
</organism>
<reference evidence="10 11" key="1">
    <citation type="submission" date="2019-09" db="EMBL/GenBank/DDBJ databases">
        <title>A chromosome-level genome assembly of the Chinese tupelo Nyssa sinensis.</title>
        <authorList>
            <person name="Yang X."/>
            <person name="Kang M."/>
            <person name="Yang Y."/>
            <person name="Xiong H."/>
            <person name="Wang M."/>
            <person name="Zhang Z."/>
            <person name="Wang Z."/>
            <person name="Wu H."/>
            <person name="Ma T."/>
            <person name="Liu J."/>
            <person name="Xi Z."/>
        </authorList>
    </citation>
    <scope>NUCLEOTIDE SEQUENCE [LARGE SCALE GENOMIC DNA]</scope>
    <source>
        <strain evidence="10">J267</strain>
        <tissue evidence="10">Leaf</tissue>
    </source>
</reference>
<feature type="domain" description="EF-hand" evidence="9">
    <location>
        <begin position="75"/>
        <end position="110"/>
    </location>
</feature>
<protein>
    <recommendedName>
        <fullName evidence="2">peptidylprolyl isomerase</fullName>
        <ecNumber evidence="2">5.2.1.8</ecNumber>
    </recommendedName>
    <alternativeName>
        <fullName evidence="8">Rotamase</fullName>
    </alternativeName>
</protein>
<comment type="catalytic activity">
    <reaction evidence="1">
        <text>[protein]-peptidylproline (omega=180) = [protein]-peptidylproline (omega=0)</text>
        <dbReference type="Rhea" id="RHEA:16237"/>
        <dbReference type="Rhea" id="RHEA-COMP:10747"/>
        <dbReference type="Rhea" id="RHEA-COMP:10748"/>
        <dbReference type="ChEBI" id="CHEBI:83833"/>
        <dbReference type="ChEBI" id="CHEBI:83834"/>
        <dbReference type="EC" id="5.2.1.8"/>
    </reaction>
</comment>
<accession>A0A5J4ZCB2</accession>
<sequence>MPLQPTSAMTRESAACLPGLGYSCSAIASLEVGIYNPWIQQRSLEYSKYESLLVGFLERVYTKAKGKLVTEEGAPNVPVIKRFFAQIDQDLDKCITFSEMEALLLDIQSKKVLDLDKDEIGKEIAEVFRAFDLNNDEMISEEEFIKGIKEGITAAMQLFENGDSNAKRSVLQPWINERRLQLTKIENLMARILKHIQSQVLEAQGLLTADGRPNLSSIESLFNRYDRNEDGKISPSELKGLIQQINFGKVKLDHDEVVEKVMKDFDEDGDNLINKQEFVSGIKKWLDEVIRVATCKDPKRFLDEFDQIKWNEVESLVYKME</sequence>
<evidence type="ECO:0000256" key="2">
    <source>
        <dbReference type="ARBA" id="ARBA00013194"/>
    </source>
</evidence>
<evidence type="ECO:0000256" key="5">
    <source>
        <dbReference type="ARBA" id="ARBA00022837"/>
    </source>
</evidence>
<feature type="domain" description="EF-hand" evidence="9">
    <location>
        <begin position="253"/>
        <end position="288"/>
    </location>
</feature>
<dbReference type="SMART" id="SM00054">
    <property type="entry name" value="EFh"/>
    <property type="match status" value="4"/>
</dbReference>
<keyword evidence="7" id="KW-0413">Isomerase</keyword>
<proteinExistence type="predicted"/>
<evidence type="ECO:0000256" key="7">
    <source>
        <dbReference type="ARBA" id="ARBA00023235"/>
    </source>
</evidence>
<evidence type="ECO:0000256" key="6">
    <source>
        <dbReference type="ARBA" id="ARBA00023110"/>
    </source>
</evidence>
<name>A0A5J4ZCB2_9ASTE</name>
<dbReference type="SUPFAM" id="SSF47473">
    <property type="entry name" value="EF-hand"/>
    <property type="match status" value="1"/>
</dbReference>
<evidence type="ECO:0000256" key="1">
    <source>
        <dbReference type="ARBA" id="ARBA00000971"/>
    </source>
</evidence>
<evidence type="ECO:0000313" key="11">
    <source>
        <dbReference type="Proteomes" id="UP000325577"/>
    </source>
</evidence>
<evidence type="ECO:0000256" key="3">
    <source>
        <dbReference type="ARBA" id="ARBA00022729"/>
    </source>
</evidence>
<dbReference type="InterPro" id="IPR018247">
    <property type="entry name" value="EF_Hand_1_Ca_BS"/>
</dbReference>
<dbReference type="PANTHER" id="PTHR46222">
    <property type="entry name" value="PEPTIDYL-PROLYL CIS-TRANS ISOMERASE FKBP7/14"/>
    <property type="match status" value="1"/>
</dbReference>
<dbReference type="Proteomes" id="UP000325577">
    <property type="component" value="Linkage Group LG9"/>
</dbReference>
<evidence type="ECO:0000313" key="10">
    <source>
        <dbReference type="EMBL" id="KAA8515168.1"/>
    </source>
</evidence>
<dbReference type="InterPro" id="IPR002048">
    <property type="entry name" value="EF_hand_dom"/>
</dbReference>
<keyword evidence="4" id="KW-0677">Repeat</keyword>
<dbReference type="PROSITE" id="PS50222">
    <property type="entry name" value="EF_HAND_2"/>
    <property type="match status" value="4"/>
</dbReference>
<keyword evidence="11" id="KW-1185">Reference proteome</keyword>
<dbReference type="GO" id="GO:0005509">
    <property type="term" value="F:calcium ion binding"/>
    <property type="evidence" value="ECO:0007669"/>
    <property type="project" value="InterPro"/>
</dbReference>
<feature type="domain" description="EF-hand" evidence="9">
    <location>
        <begin position="119"/>
        <end position="154"/>
    </location>
</feature>
<evidence type="ECO:0000259" key="9">
    <source>
        <dbReference type="PROSITE" id="PS50222"/>
    </source>
</evidence>
<dbReference type="CDD" id="cd00051">
    <property type="entry name" value="EFh"/>
    <property type="match status" value="1"/>
</dbReference>
<dbReference type="GO" id="GO:0003755">
    <property type="term" value="F:peptidyl-prolyl cis-trans isomerase activity"/>
    <property type="evidence" value="ECO:0007669"/>
    <property type="project" value="UniProtKB-KW"/>
</dbReference>
<dbReference type="Gene3D" id="1.10.238.10">
    <property type="entry name" value="EF-hand"/>
    <property type="match status" value="2"/>
</dbReference>
<dbReference type="PROSITE" id="PS00018">
    <property type="entry name" value="EF_HAND_1"/>
    <property type="match status" value="2"/>
</dbReference>
<evidence type="ECO:0000256" key="8">
    <source>
        <dbReference type="ARBA" id="ARBA00029569"/>
    </source>
</evidence>
<dbReference type="AlphaFoldDB" id="A0A5J4ZCB2"/>
<keyword evidence="5" id="KW-0106">Calcium</keyword>
<gene>
    <name evidence="10" type="ORF">F0562_018347</name>
</gene>
<dbReference type="InterPro" id="IPR011992">
    <property type="entry name" value="EF-hand-dom_pair"/>
</dbReference>
<dbReference type="EMBL" id="CM018052">
    <property type="protein sequence ID" value="KAA8515168.1"/>
    <property type="molecule type" value="Genomic_DNA"/>
</dbReference>